<feature type="domain" description="FAD-binding PCMH-type" evidence="7">
    <location>
        <begin position="114"/>
        <end position="297"/>
    </location>
</feature>
<keyword evidence="9" id="KW-1185">Reference proteome</keyword>
<dbReference type="GO" id="GO:0071949">
    <property type="term" value="F:FAD binding"/>
    <property type="evidence" value="ECO:0007669"/>
    <property type="project" value="InterPro"/>
</dbReference>
<dbReference type="InterPro" id="IPR006094">
    <property type="entry name" value="Oxid_FAD_bind_N"/>
</dbReference>
<dbReference type="SUPFAM" id="SSF56176">
    <property type="entry name" value="FAD-binding/transporter-associated domain-like"/>
    <property type="match status" value="1"/>
</dbReference>
<protein>
    <submittedName>
        <fullName evidence="8">FAD binding domain-containing protein</fullName>
    </submittedName>
</protein>
<gene>
    <name evidence="8" type="ORF">FA13DRAFT_1757413</name>
</gene>
<proteinExistence type="inferred from homology"/>
<organism evidence="8 9">
    <name type="scientific">Coprinellus micaceus</name>
    <name type="common">Glistening ink-cap mushroom</name>
    <name type="synonym">Coprinus micaceus</name>
    <dbReference type="NCBI Taxonomy" id="71717"/>
    <lineage>
        <taxon>Eukaryota</taxon>
        <taxon>Fungi</taxon>
        <taxon>Dikarya</taxon>
        <taxon>Basidiomycota</taxon>
        <taxon>Agaricomycotina</taxon>
        <taxon>Agaricomycetes</taxon>
        <taxon>Agaricomycetidae</taxon>
        <taxon>Agaricales</taxon>
        <taxon>Agaricineae</taxon>
        <taxon>Psathyrellaceae</taxon>
        <taxon>Coprinellus</taxon>
    </lineage>
</organism>
<name>A0A4Y7SKT3_COPMI</name>
<dbReference type="Pfam" id="PF01565">
    <property type="entry name" value="FAD_binding_4"/>
    <property type="match status" value="1"/>
</dbReference>
<dbReference type="STRING" id="71717.A0A4Y7SKT3"/>
<dbReference type="InterPro" id="IPR050416">
    <property type="entry name" value="FAD-linked_Oxidoreductase"/>
</dbReference>
<keyword evidence="5" id="KW-0560">Oxidoreductase</keyword>
<dbReference type="PANTHER" id="PTHR42973:SF39">
    <property type="entry name" value="FAD-BINDING PCMH-TYPE DOMAIN-CONTAINING PROTEIN"/>
    <property type="match status" value="1"/>
</dbReference>
<dbReference type="Proteomes" id="UP000298030">
    <property type="component" value="Unassembled WGS sequence"/>
</dbReference>
<dbReference type="InterPro" id="IPR036318">
    <property type="entry name" value="FAD-bd_PCMH-like_sf"/>
</dbReference>
<evidence type="ECO:0000256" key="1">
    <source>
        <dbReference type="ARBA" id="ARBA00001974"/>
    </source>
</evidence>
<dbReference type="PROSITE" id="PS51387">
    <property type="entry name" value="FAD_PCMH"/>
    <property type="match status" value="1"/>
</dbReference>
<dbReference type="GO" id="GO:0016491">
    <property type="term" value="F:oxidoreductase activity"/>
    <property type="evidence" value="ECO:0007669"/>
    <property type="project" value="UniProtKB-KW"/>
</dbReference>
<evidence type="ECO:0000256" key="6">
    <source>
        <dbReference type="SAM" id="SignalP"/>
    </source>
</evidence>
<dbReference type="InterPro" id="IPR016166">
    <property type="entry name" value="FAD-bd_PCMH"/>
</dbReference>
<sequence length="570" mass="62341">MLQPFTLLVVSHLSALVLAQDQTFAFTDSDVAVSQSSILTHRRGNLQLAIPPGASCFNTLEGTIPTFDAEKCADARANWRDEQWHTDHPISNLWPLWTNDTCVPLGNSPSDSCTRGYYGNYVVLAKSRAHVKATIDFARTRNLRLVIRNTGHDFMGRSTGFGSLILNTHSMKEVVFHKKWTGPGNWKGGAATVGAGVQGREVLTLAHQQSPPLVIVGGECPTVGFAGGFIQGGGHGPFSSIYGMGADQVLSFDVVTSSGAYLTVNSKENPSLFWALRGGGPSTFAAILSVTVKTFPDVPSSSVILRINSTHTTDTEVFWKGFNAFHELSNRYVENGLYAYYELNHLYLNVRPIVGLNMTSDQLNQVVKPLFDKLDAQSIPYDREDNHYPTFFDLYTNLFEDNGAFIQTLVGGRMYSKTDFARNATAINAAQRFATEQGALIVGHIVGPGSGAPIVDNAIHPTWRNTSSFSITFVNLQGNATLAEKATAQNVITNVVGKALRQASPNGAAYVNEGDLEEPNWQTAYWGPNYPRLLSLKKTYDPLGVFYARTTPGTEDWEVIDVGTRLCRKL</sequence>
<accession>A0A4Y7SKT3</accession>
<keyword evidence="6" id="KW-0732">Signal</keyword>
<reference evidence="8 9" key="1">
    <citation type="journal article" date="2019" name="Nat. Ecol. Evol.">
        <title>Megaphylogeny resolves global patterns of mushroom evolution.</title>
        <authorList>
            <person name="Varga T."/>
            <person name="Krizsan K."/>
            <person name="Foldi C."/>
            <person name="Dima B."/>
            <person name="Sanchez-Garcia M."/>
            <person name="Sanchez-Ramirez S."/>
            <person name="Szollosi G.J."/>
            <person name="Szarkandi J.G."/>
            <person name="Papp V."/>
            <person name="Albert L."/>
            <person name="Andreopoulos W."/>
            <person name="Angelini C."/>
            <person name="Antonin V."/>
            <person name="Barry K.W."/>
            <person name="Bougher N.L."/>
            <person name="Buchanan P."/>
            <person name="Buyck B."/>
            <person name="Bense V."/>
            <person name="Catcheside P."/>
            <person name="Chovatia M."/>
            <person name="Cooper J."/>
            <person name="Damon W."/>
            <person name="Desjardin D."/>
            <person name="Finy P."/>
            <person name="Geml J."/>
            <person name="Haridas S."/>
            <person name="Hughes K."/>
            <person name="Justo A."/>
            <person name="Karasinski D."/>
            <person name="Kautmanova I."/>
            <person name="Kiss B."/>
            <person name="Kocsube S."/>
            <person name="Kotiranta H."/>
            <person name="LaButti K.M."/>
            <person name="Lechner B.E."/>
            <person name="Liimatainen K."/>
            <person name="Lipzen A."/>
            <person name="Lukacs Z."/>
            <person name="Mihaltcheva S."/>
            <person name="Morgado L.N."/>
            <person name="Niskanen T."/>
            <person name="Noordeloos M.E."/>
            <person name="Ohm R.A."/>
            <person name="Ortiz-Santana B."/>
            <person name="Ovrebo C."/>
            <person name="Racz N."/>
            <person name="Riley R."/>
            <person name="Savchenko A."/>
            <person name="Shiryaev A."/>
            <person name="Soop K."/>
            <person name="Spirin V."/>
            <person name="Szebenyi C."/>
            <person name="Tomsovsky M."/>
            <person name="Tulloss R.E."/>
            <person name="Uehling J."/>
            <person name="Grigoriev I.V."/>
            <person name="Vagvolgyi C."/>
            <person name="Papp T."/>
            <person name="Martin F.M."/>
            <person name="Miettinen O."/>
            <person name="Hibbett D.S."/>
            <person name="Nagy L.G."/>
        </authorList>
    </citation>
    <scope>NUCLEOTIDE SEQUENCE [LARGE SCALE GENOMIC DNA]</scope>
    <source>
        <strain evidence="8 9">FP101781</strain>
    </source>
</reference>
<feature type="signal peptide" evidence="6">
    <location>
        <begin position="1"/>
        <end position="19"/>
    </location>
</feature>
<evidence type="ECO:0000256" key="5">
    <source>
        <dbReference type="ARBA" id="ARBA00023002"/>
    </source>
</evidence>
<dbReference type="EMBL" id="QPFP01000100">
    <property type="protein sequence ID" value="TEB21869.1"/>
    <property type="molecule type" value="Genomic_DNA"/>
</dbReference>
<evidence type="ECO:0000256" key="2">
    <source>
        <dbReference type="ARBA" id="ARBA00005466"/>
    </source>
</evidence>
<dbReference type="InterPro" id="IPR012951">
    <property type="entry name" value="BBE"/>
</dbReference>
<evidence type="ECO:0000313" key="8">
    <source>
        <dbReference type="EMBL" id="TEB21869.1"/>
    </source>
</evidence>
<dbReference type="AlphaFoldDB" id="A0A4Y7SKT3"/>
<evidence type="ECO:0000259" key="7">
    <source>
        <dbReference type="PROSITE" id="PS51387"/>
    </source>
</evidence>
<evidence type="ECO:0000256" key="3">
    <source>
        <dbReference type="ARBA" id="ARBA00022630"/>
    </source>
</evidence>
<dbReference type="InterPro" id="IPR016169">
    <property type="entry name" value="FAD-bd_PCMH_sub2"/>
</dbReference>
<evidence type="ECO:0000313" key="9">
    <source>
        <dbReference type="Proteomes" id="UP000298030"/>
    </source>
</evidence>
<feature type="chain" id="PRO_5021216432" evidence="6">
    <location>
        <begin position="20"/>
        <end position="570"/>
    </location>
</feature>
<evidence type="ECO:0000256" key="4">
    <source>
        <dbReference type="ARBA" id="ARBA00022827"/>
    </source>
</evidence>
<dbReference type="Gene3D" id="3.30.465.10">
    <property type="match status" value="2"/>
</dbReference>
<comment type="cofactor">
    <cofactor evidence="1">
        <name>FAD</name>
        <dbReference type="ChEBI" id="CHEBI:57692"/>
    </cofactor>
</comment>
<dbReference type="OrthoDB" id="9983560at2759"/>
<dbReference type="PANTHER" id="PTHR42973">
    <property type="entry name" value="BINDING OXIDOREDUCTASE, PUTATIVE (AFU_ORTHOLOGUE AFUA_1G17690)-RELATED"/>
    <property type="match status" value="1"/>
</dbReference>
<keyword evidence="4" id="KW-0274">FAD</keyword>
<dbReference type="Pfam" id="PF08031">
    <property type="entry name" value="BBE"/>
    <property type="match status" value="1"/>
</dbReference>
<comment type="caution">
    <text evidence="8">The sequence shown here is derived from an EMBL/GenBank/DDBJ whole genome shotgun (WGS) entry which is preliminary data.</text>
</comment>
<comment type="similarity">
    <text evidence="2">Belongs to the oxygen-dependent FAD-linked oxidoreductase family.</text>
</comment>
<keyword evidence="3" id="KW-0285">Flavoprotein</keyword>